<proteinExistence type="predicted"/>
<feature type="transmembrane region" description="Helical" evidence="1">
    <location>
        <begin position="12"/>
        <end position="37"/>
    </location>
</feature>
<evidence type="ECO:0000313" key="3">
    <source>
        <dbReference type="Proteomes" id="UP000488506"/>
    </source>
</evidence>
<dbReference type="Proteomes" id="UP000488506">
    <property type="component" value="Unassembled WGS sequence"/>
</dbReference>
<keyword evidence="1" id="KW-0472">Membrane</keyword>
<dbReference type="InterPro" id="IPR012902">
    <property type="entry name" value="N_methyl_site"/>
</dbReference>
<name>A0A833NXJ7_UNCSA</name>
<comment type="caution">
    <text evidence="2">The sequence shown here is derived from an EMBL/GenBank/DDBJ whole genome shotgun (WGS) entry which is preliminary data.</text>
</comment>
<reference evidence="2 3" key="1">
    <citation type="submission" date="2019-12" db="EMBL/GenBank/DDBJ databases">
        <authorList>
            <person name="Wolfe R."/>
            <person name="Danczak R."/>
            <person name="Wilkins M."/>
        </authorList>
    </citation>
    <scope>NUCLEOTIDE SEQUENCE [LARGE SCALE GENOMIC DNA]</scope>
    <source>
        <strain evidence="2">X2_MaxBin.013</strain>
    </source>
</reference>
<organism evidence="2 3">
    <name type="scientific">Candidatus Saganbacteria bacterium</name>
    <dbReference type="NCBI Taxonomy" id="2575572"/>
    <lineage>
        <taxon>Bacteria</taxon>
        <taxon>Bacillati</taxon>
        <taxon>Saganbacteria</taxon>
    </lineage>
</organism>
<gene>
    <name evidence="2" type="ORF">FD145_199</name>
</gene>
<keyword evidence="1" id="KW-0812">Transmembrane</keyword>
<dbReference type="SUPFAM" id="SSF54523">
    <property type="entry name" value="Pili subunits"/>
    <property type="match status" value="1"/>
</dbReference>
<evidence type="ECO:0008006" key="4">
    <source>
        <dbReference type="Google" id="ProtNLM"/>
    </source>
</evidence>
<evidence type="ECO:0000313" key="2">
    <source>
        <dbReference type="EMBL" id="KAF0135061.1"/>
    </source>
</evidence>
<keyword evidence="1" id="KW-1133">Transmembrane helix</keyword>
<dbReference type="InterPro" id="IPR045584">
    <property type="entry name" value="Pilin-like"/>
</dbReference>
<accession>A0A833NXJ7</accession>
<evidence type="ECO:0000256" key="1">
    <source>
        <dbReference type="SAM" id="Phobius"/>
    </source>
</evidence>
<sequence>MNKKGLACRQAGFTLVELLVSLAIASTILLFGAPLMLNYSKNISLLNKKTAKLETEQSVLRQMAKEIRSADSLIKFSSREVVIKIDNTAIAYDYFDKKARRKKNNYSQYLTDNGEIDSISFIMPKNNFLVINLDSFETGVCLRNEK</sequence>
<dbReference type="Pfam" id="PF07963">
    <property type="entry name" value="N_methyl"/>
    <property type="match status" value="1"/>
</dbReference>
<dbReference type="EMBL" id="WPAF01000002">
    <property type="protein sequence ID" value="KAF0135061.1"/>
    <property type="molecule type" value="Genomic_DNA"/>
</dbReference>
<protein>
    <recommendedName>
        <fullName evidence="4">Prepilin-type N-terminal cleavage/methylation domain-containing protein</fullName>
    </recommendedName>
</protein>
<dbReference type="NCBIfam" id="TIGR02532">
    <property type="entry name" value="IV_pilin_GFxxxE"/>
    <property type="match status" value="1"/>
</dbReference>
<dbReference type="AlphaFoldDB" id="A0A833NXJ7"/>